<comment type="caution">
    <text evidence="1">The sequence shown here is derived from an EMBL/GenBank/DDBJ whole genome shotgun (WGS) entry which is preliminary data.</text>
</comment>
<sequence>MTPQAKQILKRSTAKAIKIVTIAKEKALILTPYDQKEMAHNLNNALSHLEVIRQLIEHQFVKGRYKK</sequence>
<organism evidence="1">
    <name type="scientific">marine sediment metagenome</name>
    <dbReference type="NCBI Taxonomy" id="412755"/>
    <lineage>
        <taxon>unclassified sequences</taxon>
        <taxon>metagenomes</taxon>
        <taxon>ecological metagenomes</taxon>
    </lineage>
</organism>
<accession>A0A0F9EZ55</accession>
<proteinExistence type="predicted"/>
<gene>
    <name evidence="1" type="ORF">LCGC14_2307160</name>
</gene>
<dbReference type="EMBL" id="LAZR01032664">
    <property type="protein sequence ID" value="KKL50270.1"/>
    <property type="molecule type" value="Genomic_DNA"/>
</dbReference>
<reference evidence="1" key="1">
    <citation type="journal article" date="2015" name="Nature">
        <title>Complex archaea that bridge the gap between prokaryotes and eukaryotes.</title>
        <authorList>
            <person name="Spang A."/>
            <person name="Saw J.H."/>
            <person name="Jorgensen S.L."/>
            <person name="Zaremba-Niedzwiedzka K."/>
            <person name="Martijn J."/>
            <person name="Lind A.E."/>
            <person name="van Eijk R."/>
            <person name="Schleper C."/>
            <person name="Guy L."/>
            <person name="Ettema T.J."/>
        </authorList>
    </citation>
    <scope>NUCLEOTIDE SEQUENCE</scope>
</reference>
<name>A0A0F9EZ55_9ZZZZ</name>
<dbReference type="AlphaFoldDB" id="A0A0F9EZ55"/>
<protein>
    <submittedName>
        <fullName evidence="1">Uncharacterized protein</fullName>
    </submittedName>
</protein>
<evidence type="ECO:0000313" key="1">
    <source>
        <dbReference type="EMBL" id="KKL50270.1"/>
    </source>
</evidence>